<dbReference type="Proteomes" id="UP001303160">
    <property type="component" value="Unassembled WGS sequence"/>
</dbReference>
<dbReference type="SUPFAM" id="SSF55729">
    <property type="entry name" value="Acyl-CoA N-acyltransferases (Nat)"/>
    <property type="match status" value="1"/>
</dbReference>
<dbReference type="AlphaFoldDB" id="A0AAN7AZ13"/>
<dbReference type="EMBL" id="MU863887">
    <property type="protein sequence ID" value="KAK4203737.1"/>
    <property type="molecule type" value="Genomic_DNA"/>
</dbReference>
<dbReference type="PANTHER" id="PTHR13256:SF16">
    <property type="entry name" value="ALPHA_BETA-TUBULIN-N-ACETYLTRANSFERASE 9"/>
    <property type="match status" value="1"/>
</dbReference>
<keyword evidence="3" id="KW-0012">Acyltransferase</keyword>
<evidence type="ECO:0000256" key="3">
    <source>
        <dbReference type="ARBA" id="ARBA00023315"/>
    </source>
</evidence>
<gene>
    <name evidence="5" type="ORF">QBC40DRAFT_218831</name>
</gene>
<evidence type="ECO:0000256" key="2">
    <source>
        <dbReference type="ARBA" id="ARBA00022679"/>
    </source>
</evidence>
<comment type="caution">
    <text evidence="5">The sequence shown here is derived from an EMBL/GenBank/DDBJ whole genome shotgun (WGS) entry which is preliminary data.</text>
</comment>
<dbReference type="Pfam" id="PF13302">
    <property type="entry name" value="Acetyltransf_3"/>
    <property type="match status" value="1"/>
</dbReference>
<keyword evidence="2" id="KW-0808">Transferase</keyword>
<sequence length="237" mass="26876">MKLNEHTAISTPSFLLVPYEAHHVPTYHQWMKDPKIQEATASEPLTLEEEYENQQSWRTSTDKLTFIICSPLPDTASSCEKIPQDADTPTKMIGDVNLFLYPCEDDFSSEPAPPIPKEVVGELDIMIACPDHRGNGLGGKVVKAFVGYIWEKREEIMKEYISDKIDDGEEVEVPKLKMLMAKIGEGNEQSLRVFRDKLGWEQEGERNYFGELKFVLGDVEGFVTEGGRGVVVRYERS</sequence>
<dbReference type="GO" id="GO:0008080">
    <property type="term" value="F:N-acetyltransferase activity"/>
    <property type="evidence" value="ECO:0007669"/>
    <property type="project" value="InterPro"/>
</dbReference>
<reference evidence="5" key="2">
    <citation type="submission" date="2023-05" db="EMBL/GenBank/DDBJ databases">
        <authorList>
            <consortium name="Lawrence Berkeley National Laboratory"/>
            <person name="Steindorff A."/>
            <person name="Hensen N."/>
            <person name="Bonometti L."/>
            <person name="Westerberg I."/>
            <person name="Brannstrom I.O."/>
            <person name="Guillou S."/>
            <person name="Cros-Aarteil S."/>
            <person name="Calhoun S."/>
            <person name="Haridas S."/>
            <person name="Kuo A."/>
            <person name="Mondo S."/>
            <person name="Pangilinan J."/>
            <person name="Riley R."/>
            <person name="Labutti K."/>
            <person name="Andreopoulos B."/>
            <person name="Lipzen A."/>
            <person name="Chen C."/>
            <person name="Yanf M."/>
            <person name="Daum C."/>
            <person name="Ng V."/>
            <person name="Clum A."/>
            <person name="Ohm R."/>
            <person name="Martin F."/>
            <person name="Silar P."/>
            <person name="Natvig D."/>
            <person name="Lalanne C."/>
            <person name="Gautier V."/>
            <person name="Ament-Velasquez S.L."/>
            <person name="Kruys A."/>
            <person name="Hutchinson M.I."/>
            <person name="Powell A.J."/>
            <person name="Barry K."/>
            <person name="Miller A.N."/>
            <person name="Grigoriev I.V."/>
            <person name="Debuchy R."/>
            <person name="Gladieux P."/>
            <person name="Thoren M.H."/>
            <person name="Johannesson H."/>
        </authorList>
    </citation>
    <scope>NUCLEOTIDE SEQUENCE</scope>
    <source>
        <strain evidence="5">CBS 315.58</strain>
    </source>
</reference>
<dbReference type="InterPro" id="IPR016181">
    <property type="entry name" value="Acyl_CoA_acyltransferase"/>
</dbReference>
<organism evidence="5 6">
    <name type="scientific">Triangularia verruculosa</name>
    <dbReference type="NCBI Taxonomy" id="2587418"/>
    <lineage>
        <taxon>Eukaryota</taxon>
        <taxon>Fungi</taxon>
        <taxon>Dikarya</taxon>
        <taxon>Ascomycota</taxon>
        <taxon>Pezizomycotina</taxon>
        <taxon>Sordariomycetes</taxon>
        <taxon>Sordariomycetidae</taxon>
        <taxon>Sordariales</taxon>
        <taxon>Podosporaceae</taxon>
        <taxon>Triangularia</taxon>
    </lineage>
</organism>
<dbReference type="PANTHER" id="PTHR13256">
    <property type="entry name" value="N-ACETYLTRANSFERASE 9"/>
    <property type="match status" value="1"/>
</dbReference>
<dbReference type="InterPro" id="IPR039135">
    <property type="entry name" value="NAT9-like"/>
</dbReference>
<protein>
    <submittedName>
        <fullName evidence="5">Acetyltransferase</fullName>
    </submittedName>
</protein>
<accession>A0AAN7AZ13</accession>
<dbReference type="Gene3D" id="3.40.630.30">
    <property type="match status" value="1"/>
</dbReference>
<proteinExistence type="inferred from homology"/>
<keyword evidence="6" id="KW-1185">Reference proteome</keyword>
<reference evidence="5" key="1">
    <citation type="journal article" date="2023" name="Mol. Phylogenet. Evol.">
        <title>Genome-scale phylogeny and comparative genomics of the fungal order Sordariales.</title>
        <authorList>
            <person name="Hensen N."/>
            <person name="Bonometti L."/>
            <person name="Westerberg I."/>
            <person name="Brannstrom I.O."/>
            <person name="Guillou S."/>
            <person name="Cros-Aarteil S."/>
            <person name="Calhoun S."/>
            <person name="Haridas S."/>
            <person name="Kuo A."/>
            <person name="Mondo S."/>
            <person name="Pangilinan J."/>
            <person name="Riley R."/>
            <person name="LaButti K."/>
            <person name="Andreopoulos B."/>
            <person name="Lipzen A."/>
            <person name="Chen C."/>
            <person name="Yan M."/>
            <person name="Daum C."/>
            <person name="Ng V."/>
            <person name="Clum A."/>
            <person name="Steindorff A."/>
            <person name="Ohm R.A."/>
            <person name="Martin F."/>
            <person name="Silar P."/>
            <person name="Natvig D.O."/>
            <person name="Lalanne C."/>
            <person name="Gautier V."/>
            <person name="Ament-Velasquez S.L."/>
            <person name="Kruys A."/>
            <person name="Hutchinson M.I."/>
            <person name="Powell A.J."/>
            <person name="Barry K."/>
            <person name="Miller A.N."/>
            <person name="Grigoriev I.V."/>
            <person name="Debuchy R."/>
            <person name="Gladieux P."/>
            <person name="Hiltunen Thoren M."/>
            <person name="Johannesson H."/>
        </authorList>
    </citation>
    <scope>NUCLEOTIDE SEQUENCE</scope>
    <source>
        <strain evidence="5">CBS 315.58</strain>
    </source>
</reference>
<evidence type="ECO:0000313" key="5">
    <source>
        <dbReference type="EMBL" id="KAK4203737.1"/>
    </source>
</evidence>
<feature type="domain" description="N-acetyltransferase" evidence="4">
    <location>
        <begin position="15"/>
        <end position="195"/>
    </location>
</feature>
<dbReference type="InterPro" id="IPR000182">
    <property type="entry name" value="GNAT_dom"/>
</dbReference>
<comment type="similarity">
    <text evidence="1">Belongs to the acetyltransferase family. GNAT subfamily.</text>
</comment>
<name>A0AAN7AZ13_9PEZI</name>
<evidence type="ECO:0000256" key="1">
    <source>
        <dbReference type="ARBA" id="ARBA00009342"/>
    </source>
</evidence>
<evidence type="ECO:0000259" key="4">
    <source>
        <dbReference type="Pfam" id="PF13302"/>
    </source>
</evidence>
<evidence type="ECO:0000313" key="6">
    <source>
        <dbReference type="Proteomes" id="UP001303160"/>
    </source>
</evidence>